<dbReference type="EMBL" id="NBTY01000033">
    <property type="protein sequence ID" value="OTP79170.1"/>
    <property type="molecule type" value="Genomic_DNA"/>
</dbReference>
<dbReference type="InterPro" id="IPR025870">
    <property type="entry name" value="Glyoxalase-like_dom"/>
</dbReference>
<comment type="caution">
    <text evidence="3">The sequence shown here is derived from an EMBL/GenBank/DDBJ whole genome shotgun (WGS) entry which is preliminary data.</text>
</comment>
<evidence type="ECO:0000313" key="4">
    <source>
        <dbReference type="Proteomes" id="UP000194546"/>
    </source>
</evidence>
<organism evidence="3 4">
    <name type="scientific">Caballeronia sordidicola</name>
    <name type="common">Burkholderia sordidicola</name>
    <dbReference type="NCBI Taxonomy" id="196367"/>
    <lineage>
        <taxon>Bacteria</taxon>
        <taxon>Pseudomonadati</taxon>
        <taxon>Pseudomonadota</taxon>
        <taxon>Betaproteobacteria</taxon>
        <taxon>Burkholderiales</taxon>
        <taxon>Burkholderiaceae</taxon>
        <taxon>Caballeronia</taxon>
    </lineage>
</organism>
<evidence type="ECO:0000259" key="2">
    <source>
        <dbReference type="Pfam" id="PF13468"/>
    </source>
</evidence>
<dbReference type="InterPro" id="IPR029068">
    <property type="entry name" value="Glyas_Bleomycin-R_OHBP_Dase"/>
</dbReference>
<dbReference type="Pfam" id="PF13468">
    <property type="entry name" value="Glyoxalase_3"/>
    <property type="match status" value="1"/>
</dbReference>
<feature type="region of interest" description="Disordered" evidence="1">
    <location>
        <begin position="267"/>
        <end position="315"/>
    </location>
</feature>
<feature type="domain" description="Glyoxalase-like" evidence="2">
    <location>
        <begin position="31"/>
        <end position="218"/>
    </location>
</feature>
<evidence type="ECO:0000256" key="1">
    <source>
        <dbReference type="SAM" id="MobiDB-lite"/>
    </source>
</evidence>
<reference evidence="3 4" key="1">
    <citation type="submission" date="2017-03" db="EMBL/GenBank/DDBJ databases">
        <title>Genome analysis of strain PAMC 26510.</title>
        <authorList>
            <person name="Oh H.-M."/>
            <person name="Yang J.-A."/>
        </authorList>
    </citation>
    <scope>NUCLEOTIDE SEQUENCE [LARGE SCALE GENOMIC DNA]</scope>
    <source>
        <strain evidence="3 4">PAMC 26510</strain>
    </source>
</reference>
<accession>A0A242N673</accession>
<dbReference type="Gene3D" id="3.10.180.10">
    <property type="entry name" value="2,3-Dihydroxybiphenyl 1,2-Dioxygenase, domain 1"/>
    <property type="match status" value="1"/>
</dbReference>
<dbReference type="Proteomes" id="UP000194546">
    <property type="component" value="Unassembled WGS sequence"/>
</dbReference>
<dbReference type="AlphaFoldDB" id="A0A242N673"/>
<name>A0A242N673_CABSO</name>
<proteinExistence type="predicted"/>
<protein>
    <recommendedName>
        <fullName evidence="2">Glyoxalase-like domain-containing protein</fullName>
    </recommendedName>
</protein>
<evidence type="ECO:0000313" key="3">
    <source>
        <dbReference type="EMBL" id="OTP79170.1"/>
    </source>
</evidence>
<sequence>MLASLAMVFPCNSFTSYLRSPCSMTAPPLQLDHLVIAARTLEEGASFVATKLGVQTSEGGAHPLMRTHNRLLNLWGGAYLEVIAIDPAAANTDSSRPRLFALDDPAFLKRLETGPQLVHWVARVERPKVLTRWQAQYPERIASVVAMSRGANSWNLTVPDDGSFPAWQGSGDGVLPSLIQWDTTRHPGASLPETGIALKSLTGFHPRAHVLLEQMAWLGASHLMNVEVTEGAPVLVAQFELPDGSIVTMGETSETIEAAAQAARQAELAAAKPARKRAKSRKPEDVTETADLAETAADSSPDEAVQQDDGQQDER</sequence>
<gene>
    <name evidence="3" type="ORF">PAMC26510_06135</name>
</gene>
<feature type="compositionally biased region" description="Low complexity" evidence="1">
    <location>
        <begin position="289"/>
        <end position="298"/>
    </location>
</feature>